<dbReference type="EMBL" id="JAMC01000005">
    <property type="protein sequence ID" value="KEJ88662.1"/>
    <property type="molecule type" value="Genomic_DNA"/>
</dbReference>
<dbReference type="RefSeq" id="WP_025059530.1">
    <property type="nucleotide sequence ID" value="NZ_JAMC01000005.1"/>
</dbReference>
<feature type="binding site" evidence="1">
    <location>
        <position position="58"/>
    </location>
    <ligand>
        <name>substrate</name>
    </ligand>
</feature>
<dbReference type="OrthoDB" id="9810154at2"/>
<dbReference type="eggNOG" id="COG2062">
    <property type="taxonomic scope" value="Bacteria"/>
</dbReference>
<dbReference type="STRING" id="1300350.Z948_2160"/>
<dbReference type="SMART" id="SM00855">
    <property type="entry name" value="PGAM"/>
    <property type="match status" value="1"/>
</dbReference>
<accession>A0A073ITC9</accession>
<dbReference type="InterPro" id="IPR029033">
    <property type="entry name" value="His_PPase_superfam"/>
</dbReference>
<evidence type="ECO:0000313" key="2">
    <source>
        <dbReference type="EMBL" id="KEJ88662.1"/>
    </source>
</evidence>
<protein>
    <submittedName>
        <fullName evidence="2">Phosphoglycerate mutase</fullName>
    </submittedName>
</protein>
<dbReference type="Proteomes" id="UP000027734">
    <property type="component" value="Unassembled WGS sequence"/>
</dbReference>
<evidence type="ECO:0000256" key="1">
    <source>
        <dbReference type="PIRSR" id="PIRSR613078-2"/>
    </source>
</evidence>
<gene>
    <name evidence="2" type="ORF">DSW25_13430</name>
</gene>
<proteinExistence type="predicted"/>
<reference evidence="2 3" key="1">
    <citation type="submission" date="2014-01" db="EMBL/GenBank/DDBJ databases">
        <title>Sulfitobacter donghicola JCM 14565 Genome Sequencing.</title>
        <authorList>
            <person name="Lai Q."/>
            <person name="Hong Z."/>
        </authorList>
    </citation>
    <scope>NUCLEOTIDE SEQUENCE [LARGE SCALE GENOMIC DNA]</scope>
    <source>
        <strain evidence="2 3">JCM 14565</strain>
    </source>
</reference>
<evidence type="ECO:0000313" key="3">
    <source>
        <dbReference type="Proteomes" id="UP000027734"/>
    </source>
</evidence>
<dbReference type="Pfam" id="PF00300">
    <property type="entry name" value="His_Phos_1"/>
    <property type="match status" value="1"/>
</dbReference>
<keyword evidence="3" id="KW-1185">Reference proteome</keyword>
<name>A0A073ITC9_9RHOB</name>
<comment type="caution">
    <text evidence="2">The sequence shown here is derived from an EMBL/GenBank/DDBJ whole genome shotgun (WGS) entry which is preliminary data.</text>
</comment>
<dbReference type="Gene3D" id="3.40.50.1240">
    <property type="entry name" value="Phosphoglycerate mutase-like"/>
    <property type="match status" value="1"/>
</dbReference>
<dbReference type="PANTHER" id="PTHR47623:SF1">
    <property type="entry name" value="OS09G0287300 PROTEIN"/>
    <property type="match status" value="1"/>
</dbReference>
<dbReference type="PANTHER" id="PTHR47623">
    <property type="entry name" value="OS09G0287300 PROTEIN"/>
    <property type="match status" value="1"/>
</dbReference>
<dbReference type="CDD" id="cd07067">
    <property type="entry name" value="HP_PGM_like"/>
    <property type="match status" value="1"/>
</dbReference>
<dbReference type="SUPFAM" id="SSF53254">
    <property type="entry name" value="Phosphoglycerate mutase-like"/>
    <property type="match status" value="1"/>
</dbReference>
<organism evidence="2 3">
    <name type="scientific">Sulfitobacter donghicola DSW-25 = KCTC 12864 = JCM 14565</name>
    <dbReference type="NCBI Taxonomy" id="1300350"/>
    <lineage>
        <taxon>Bacteria</taxon>
        <taxon>Pseudomonadati</taxon>
        <taxon>Pseudomonadota</taxon>
        <taxon>Alphaproteobacteria</taxon>
        <taxon>Rhodobacterales</taxon>
        <taxon>Roseobacteraceae</taxon>
        <taxon>Sulfitobacter</taxon>
    </lineage>
</organism>
<sequence length="164" mass="18373">MKRLILMRHAKSDWTDLDQTDHGRALNERGRVSAAALGDWLRKNGFQPDHILCSDAKRTRETLDGLKLGDAPTSFLKSLYLAEPDVMAGTLHQRSEDCILMVAHNPGTAMLAEMLLATASDHSGFYKYPTGATLVVDFDIMDWRDLRKGTGKLVQFTVPRDLMK</sequence>
<dbReference type="AlphaFoldDB" id="A0A073ITC9"/>
<dbReference type="InterPro" id="IPR013078">
    <property type="entry name" value="His_Pase_superF_clade-1"/>
</dbReference>